<evidence type="ECO:0000313" key="2">
    <source>
        <dbReference type="EMBL" id="GLR86057.1"/>
    </source>
</evidence>
<accession>A0ABQ6B1S2</accession>
<sequence>MTIHAGLAHREATARPSDALAPTCRGEDEAIDLLLGEAPVPLSRAIALLVK</sequence>
<dbReference type="EMBL" id="BSOW01000008">
    <property type="protein sequence ID" value="GLR86057.1"/>
    <property type="molecule type" value="Genomic_DNA"/>
</dbReference>
<keyword evidence="3" id="KW-1185">Reference proteome</keyword>
<evidence type="ECO:0000256" key="1">
    <source>
        <dbReference type="SAM" id="MobiDB-lite"/>
    </source>
</evidence>
<evidence type="ECO:0000313" key="3">
    <source>
        <dbReference type="Proteomes" id="UP001156905"/>
    </source>
</evidence>
<comment type="caution">
    <text evidence="2">The sequence shown here is derived from an EMBL/GenBank/DDBJ whole genome shotgun (WGS) entry which is preliminary data.</text>
</comment>
<reference evidence="3" key="1">
    <citation type="journal article" date="2019" name="Int. J. Syst. Evol. Microbiol.">
        <title>The Global Catalogue of Microorganisms (GCM) 10K type strain sequencing project: providing services to taxonomists for standard genome sequencing and annotation.</title>
        <authorList>
            <consortium name="The Broad Institute Genomics Platform"/>
            <consortium name="The Broad Institute Genome Sequencing Center for Infectious Disease"/>
            <person name="Wu L."/>
            <person name="Ma J."/>
        </authorList>
    </citation>
    <scope>NUCLEOTIDE SEQUENCE [LARGE SCALE GENOMIC DNA]</scope>
    <source>
        <strain evidence="3">NBRC 102520</strain>
    </source>
</reference>
<protein>
    <submittedName>
        <fullName evidence="2">Uncharacterized protein</fullName>
    </submittedName>
</protein>
<feature type="region of interest" description="Disordered" evidence="1">
    <location>
        <begin position="1"/>
        <end position="21"/>
    </location>
</feature>
<name>A0ABQ6B1S2_9BRAD</name>
<gene>
    <name evidence="2" type="ORF">GCM10007857_27680</name>
</gene>
<organism evidence="2 3">
    <name type="scientific">Bradyrhizobium iriomotense</name>
    <dbReference type="NCBI Taxonomy" id="441950"/>
    <lineage>
        <taxon>Bacteria</taxon>
        <taxon>Pseudomonadati</taxon>
        <taxon>Pseudomonadota</taxon>
        <taxon>Alphaproteobacteria</taxon>
        <taxon>Hyphomicrobiales</taxon>
        <taxon>Nitrobacteraceae</taxon>
        <taxon>Bradyrhizobium</taxon>
    </lineage>
</organism>
<proteinExistence type="predicted"/>
<dbReference type="Proteomes" id="UP001156905">
    <property type="component" value="Unassembled WGS sequence"/>
</dbReference>
<dbReference type="RefSeq" id="WP_284265914.1">
    <property type="nucleotide sequence ID" value="NZ_BSOW01000008.1"/>
</dbReference>